<evidence type="ECO:0000313" key="2">
    <source>
        <dbReference type="EMBL" id="WBY65476.1"/>
    </source>
</evidence>
<protein>
    <recommendedName>
        <fullName evidence="4">Capsid scaffolding protein</fullName>
    </recommendedName>
</protein>
<keyword evidence="3" id="KW-1185">Reference proteome</keyword>
<proteinExistence type="predicted"/>
<gene>
    <name evidence="2" type="ORF">FP3_000045</name>
</gene>
<dbReference type="EMBL" id="OQ025560">
    <property type="protein sequence ID" value="WBY65476.1"/>
    <property type="molecule type" value="Genomic_DNA"/>
</dbReference>
<evidence type="ECO:0000256" key="1">
    <source>
        <dbReference type="SAM" id="MobiDB-lite"/>
    </source>
</evidence>
<dbReference type="Pfam" id="PF05929">
    <property type="entry name" value="Phage_GPO"/>
    <property type="match status" value="1"/>
</dbReference>
<sequence>MGNKTELITDFVRVATSGNTIDGRHIDAQDLKDMAETYDPEKYTAVIWWEHWRWRNFGRVVEVKAEDGEEGKTCLYARIAPSLEMIKLNKDGQGLFTSIEITPNFANTGKAYLSGLAFTDQPASLGTTKLNFSKRIKDENVKVGNCEQLDFSKVTFSEDETRENLLNKFFNLGKKLFSTEEVATAENPAINPDNNNKKEEKEMTEEQFNKLIGAVQGLGAKIDQHFNAQQPQKPAEEQKPEEKPAETGVTAEQFNKLMQQVEDLGNKFNQALTQEVTQVPNGAPVSQEFTLKKGI</sequence>
<feature type="compositionally biased region" description="Basic and acidic residues" evidence="1">
    <location>
        <begin position="234"/>
        <end position="245"/>
    </location>
</feature>
<name>A0AAE9WW34_9CAUD</name>
<dbReference type="Proteomes" id="UP001211639">
    <property type="component" value="Segment"/>
</dbReference>
<evidence type="ECO:0008006" key="4">
    <source>
        <dbReference type="Google" id="ProtNLM"/>
    </source>
</evidence>
<reference evidence="2" key="1">
    <citation type="submission" date="2022-12" db="EMBL/GenBank/DDBJ databases">
        <title>Complete genomic sequence of Pasteurella multocida phage vB_PmuM_CFP3.</title>
        <authorList>
            <person name="Cheng L."/>
            <person name="Chen H."/>
            <person name="Jiang N."/>
            <person name="Fu Q."/>
            <person name="Liu R."/>
            <person name="Huang Y."/>
            <person name="Fu G."/>
        </authorList>
    </citation>
    <scope>NUCLEOTIDE SEQUENCE</scope>
</reference>
<dbReference type="InterPro" id="IPR009228">
    <property type="entry name" value="Capsid_scaffold_GpO"/>
</dbReference>
<dbReference type="GO" id="GO:0019069">
    <property type="term" value="P:viral capsid assembly"/>
    <property type="evidence" value="ECO:0007669"/>
    <property type="project" value="InterPro"/>
</dbReference>
<evidence type="ECO:0000313" key="3">
    <source>
        <dbReference type="Proteomes" id="UP001211639"/>
    </source>
</evidence>
<accession>A0AAE9WW34</accession>
<feature type="region of interest" description="Disordered" evidence="1">
    <location>
        <begin position="227"/>
        <end position="250"/>
    </location>
</feature>
<organism evidence="2 3">
    <name type="scientific">Pasteurella phage vB_PmuM_CFP3</name>
    <dbReference type="NCBI Taxonomy" id="3017169"/>
    <lineage>
        <taxon>Viruses</taxon>
        <taxon>Duplodnaviria</taxon>
        <taxon>Heunggongvirae</taxon>
        <taxon>Uroviricota</taxon>
        <taxon>Caudoviricetes</taxon>
        <taxon>Peduoviridae</taxon>
        <taxon>Irtavirus</taxon>
        <taxon>Irtavirus CFP3</taxon>
    </lineage>
</organism>